<dbReference type="OrthoDB" id="2462226at2759"/>
<dbReference type="EMBL" id="CAJVPY010010020">
    <property type="protein sequence ID" value="CAG8714694.1"/>
    <property type="molecule type" value="Genomic_DNA"/>
</dbReference>
<evidence type="ECO:0000313" key="1">
    <source>
        <dbReference type="EMBL" id="CAG8714694.1"/>
    </source>
</evidence>
<keyword evidence="2" id="KW-1185">Reference proteome</keyword>
<gene>
    <name evidence="1" type="ORF">DERYTH_LOCUS13849</name>
</gene>
<comment type="caution">
    <text evidence="1">The sequence shown here is derived from an EMBL/GenBank/DDBJ whole genome shotgun (WGS) entry which is preliminary data.</text>
</comment>
<name>A0A9N9I084_9GLOM</name>
<accession>A0A9N9I084</accession>
<dbReference type="AlphaFoldDB" id="A0A9N9I084"/>
<reference evidence="1" key="1">
    <citation type="submission" date="2021-06" db="EMBL/GenBank/DDBJ databases">
        <authorList>
            <person name="Kallberg Y."/>
            <person name="Tangrot J."/>
            <person name="Rosling A."/>
        </authorList>
    </citation>
    <scope>NUCLEOTIDE SEQUENCE</scope>
    <source>
        <strain evidence="1">MA453B</strain>
    </source>
</reference>
<organism evidence="1 2">
    <name type="scientific">Dentiscutata erythropus</name>
    <dbReference type="NCBI Taxonomy" id="1348616"/>
    <lineage>
        <taxon>Eukaryota</taxon>
        <taxon>Fungi</taxon>
        <taxon>Fungi incertae sedis</taxon>
        <taxon>Mucoromycota</taxon>
        <taxon>Glomeromycotina</taxon>
        <taxon>Glomeromycetes</taxon>
        <taxon>Diversisporales</taxon>
        <taxon>Gigasporaceae</taxon>
        <taxon>Dentiscutata</taxon>
    </lineage>
</organism>
<evidence type="ECO:0000313" key="2">
    <source>
        <dbReference type="Proteomes" id="UP000789405"/>
    </source>
</evidence>
<feature type="non-terminal residue" evidence="1">
    <location>
        <position position="185"/>
    </location>
</feature>
<dbReference type="Proteomes" id="UP000789405">
    <property type="component" value="Unassembled WGS sequence"/>
</dbReference>
<sequence>MTSLFKVSKVSEVREVSEVNEVREVREVREESEASNLLKKVENNEIDTNLWQTDYEESDIKTCERILNEIKPTELEKRDLNDIKNDYNNSNNKSEFIKSFLETWFKERAGTLIKKDRSITKDEVKLKRFKFLLLEGYIINCNPGNKEYLKKYRQICYQRLVTLHDLLGNKILELPMPTTFFAKHS</sequence>
<feature type="non-terminal residue" evidence="1">
    <location>
        <position position="1"/>
    </location>
</feature>
<protein>
    <submittedName>
        <fullName evidence="1">2164_t:CDS:1</fullName>
    </submittedName>
</protein>
<proteinExistence type="predicted"/>